<reference evidence="1 2" key="1">
    <citation type="submission" date="2017-10" db="EMBL/GenBank/DDBJ databases">
        <title>Comparative genomics in systemic dimorphic fungi from Ajellomycetaceae.</title>
        <authorList>
            <person name="Munoz J.F."/>
            <person name="Mcewen J.G."/>
            <person name="Clay O.K."/>
            <person name="Cuomo C.A."/>
        </authorList>
    </citation>
    <scope>NUCLEOTIDE SEQUENCE [LARGE SCALE GENOMIC DNA]</scope>
    <source>
        <strain evidence="1 2">UAMH5409</strain>
    </source>
</reference>
<keyword evidence="2" id="KW-1185">Reference proteome</keyword>
<evidence type="ECO:0000313" key="2">
    <source>
        <dbReference type="Proteomes" id="UP000223968"/>
    </source>
</evidence>
<proteinExistence type="predicted"/>
<dbReference type="OrthoDB" id="4167530at2759"/>
<sequence length="297" mass="32971">MALFGAGVSYQGSTGNPADWDPNEVMKALILDNYTELDPAEPTGLDSRVYRRIEILKRLRKNPMLHKWDIENIDGILATYRDGSLGIEKGKVTYWYGGRMMMGPRLQLPPICEHIDLIDEYRGKFGPGHLWIEPRAPLQQRAAVAAFDSFDLSGHHGYNVKVQLIGQERSIIIPVLDDTGSSLLELLVEPDCIGLGFNMQYPHIIGPTQLWTANGGVERLSILVRAQVVTEDGKPLGPKIEIEASITPMTMAPVYYSRCSGRILQRTLYTATAPAYGGPLYVSTKKTGLMKILPAFK</sequence>
<gene>
    <name evidence="1" type="ORF">AJ79_07669</name>
</gene>
<dbReference type="AlphaFoldDB" id="A0A2B7X0B8"/>
<protein>
    <submittedName>
        <fullName evidence="1">Uncharacterized protein</fullName>
    </submittedName>
</protein>
<organism evidence="1 2">
    <name type="scientific">Helicocarpus griseus UAMH5409</name>
    <dbReference type="NCBI Taxonomy" id="1447875"/>
    <lineage>
        <taxon>Eukaryota</taxon>
        <taxon>Fungi</taxon>
        <taxon>Dikarya</taxon>
        <taxon>Ascomycota</taxon>
        <taxon>Pezizomycotina</taxon>
        <taxon>Eurotiomycetes</taxon>
        <taxon>Eurotiomycetidae</taxon>
        <taxon>Onygenales</taxon>
        <taxon>Ajellomycetaceae</taxon>
        <taxon>Helicocarpus</taxon>
    </lineage>
</organism>
<dbReference type="Proteomes" id="UP000223968">
    <property type="component" value="Unassembled WGS sequence"/>
</dbReference>
<comment type="caution">
    <text evidence="1">The sequence shown here is derived from an EMBL/GenBank/DDBJ whole genome shotgun (WGS) entry which is preliminary data.</text>
</comment>
<accession>A0A2B7X0B8</accession>
<name>A0A2B7X0B8_9EURO</name>
<dbReference type="STRING" id="1447875.A0A2B7X0B8"/>
<evidence type="ECO:0000313" key="1">
    <source>
        <dbReference type="EMBL" id="PGH02329.1"/>
    </source>
</evidence>
<dbReference type="EMBL" id="PDNB01000160">
    <property type="protein sequence ID" value="PGH02329.1"/>
    <property type="molecule type" value="Genomic_DNA"/>
</dbReference>